<keyword evidence="2" id="KW-1185">Reference proteome</keyword>
<dbReference type="Proteomes" id="UP000005819">
    <property type="component" value="Unassembled WGS sequence"/>
</dbReference>
<dbReference type="EMBL" id="ABFK02000016">
    <property type="protein sequence ID" value="EDS04284.1"/>
    <property type="molecule type" value="Genomic_DNA"/>
</dbReference>
<protein>
    <submittedName>
        <fullName evidence="1">Uncharacterized protein</fullName>
    </submittedName>
</protein>
<proteinExistence type="predicted"/>
<name>B0MTR8_9BACT</name>
<accession>B0MTR8</accession>
<reference evidence="1" key="1">
    <citation type="submission" date="2007-10" db="EMBL/GenBank/DDBJ databases">
        <authorList>
            <person name="Fulton L."/>
            <person name="Clifton S."/>
            <person name="Fulton B."/>
            <person name="Xu J."/>
            <person name="Minx P."/>
            <person name="Pepin K.H."/>
            <person name="Johnson M."/>
            <person name="Thiruvilangam P."/>
            <person name="Bhonagiri V."/>
            <person name="Nash W.E."/>
            <person name="Mardis E.R."/>
            <person name="Wilson R.K."/>
        </authorList>
    </citation>
    <scope>NUCLEOTIDE SEQUENCE [LARGE SCALE GENOMIC DNA]</scope>
    <source>
        <strain evidence="1">DSM 17216</strain>
    </source>
</reference>
<sequence>MSVFIIGRWPMPGLCSGFGKASEHDWQQVCGSVSYRTRIFAGCGGKFFER</sequence>
<dbReference type="HOGENOM" id="CLU_3113810_0_0_10"/>
<dbReference type="AlphaFoldDB" id="B0MTR8"/>
<evidence type="ECO:0000313" key="1">
    <source>
        <dbReference type="EMBL" id="EDS04284.1"/>
    </source>
</evidence>
<gene>
    <name evidence="1" type="ORF">ALIPUT_00155</name>
</gene>
<evidence type="ECO:0000313" key="2">
    <source>
        <dbReference type="Proteomes" id="UP000005819"/>
    </source>
</evidence>
<comment type="caution">
    <text evidence="1">The sequence shown here is derived from an EMBL/GenBank/DDBJ whole genome shotgun (WGS) entry which is preliminary data.</text>
</comment>
<organism evidence="1 2">
    <name type="scientific">Alistipes putredinis DSM 17216</name>
    <dbReference type="NCBI Taxonomy" id="445970"/>
    <lineage>
        <taxon>Bacteria</taxon>
        <taxon>Pseudomonadati</taxon>
        <taxon>Bacteroidota</taxon>
        <taxon>Bacteroidia</taxon>
        <taxon>Bacteroidales</taxon>
        <taxon>Rikenellaceae</taxon>
        <taxon>Alistipes</taxon>
    </lineage>
</organism>
<reference evidence="1" key="2">
    <citation type="submission" date="2013-09" db="EMBL/GenBank/DDBJ databases">
        <title>Draft genome sequence of Alistipes putredinis (DSM 17216).</title>
        <authorList>
            <person name="Sudarsanam P."/>
            <person name="Ley R."/>
            <person name="Guruge J."/>
            <person name="Turnbaugh P.J."/>
            <person name="Mahowald M."/>
            <person name="Liep D."/>
            <person name="Gordon J."/>
        </authorList>
    </citation>
    <scope>NUCLEOTIDE SEQUENCE</scope>
    <source>
        <strain evidence="1">DSM 17216</strain>
    </source>
</reference>